<dbReference type="EMBL" id="CP022423">
    <property type="protein sequence ID" value="ASM76962.1"/>
    <property type="molecule type" value="Genomic_DNA"/>
</dbReference>
<gene>
    <name evidence="2" type="ORF">VITFI_CDS1184</name>
</gene>
<reference evidence="2 3" key="1">
    <citation type="submission" date="2017-07" db="EMBL/GenBank/DDBJ databases">
        <title>Complete Genome Sequence of the cosmetic ferment Vitreoscilla filiformis (ATCC15551).</title>
        <authorList>
            <person name="Contreras S."/>
            <person name="Sagory-Zalkind P."/>
            <person name="Blanquart H."/>
            <person name="Iltis A."/>
            <person name="Morand S.C."/>
        </authorList>
    </citation>
    <scope>NUCLEOTIDE SEQUENCE [LARGE SCALE GENOMIC DNA]</scope>
    <source>
        <strain evidence="2 3">ATCC 15551</strain>
    </source>
</reference>
<feature type="transmembrane region" description="Helical" evidence="1">
    <location>
        <begin position="49"/>
        <end position="68"/>
    </location>
</feature>
<dbReference type="KEGG" id="vff:VITFI_CDS1184"/>
<keyword evidence="1" id="KW-1133">Transmembrane helix</keyword>
<evidence type="ECO:0000313" key="2">
    <source>
        <dbReference type="EMBL" id="ASM76962.1"/>
    </source>
</evidence>
<keyword evidence="1" id="KW-0812">Transmembrane</keyword>
<dbReference type="Proteomes" id="UP000199729">
    <property type="component" value="Chromosome"/>
</dbReference>
<feature type="transmembrane region" description="Helical" evidence="1">
    <location>
        <begin position="113"/>
        <end position="132"/>
    </location>
</feature>
<feature type="transmembrane region" description="Helical" evidence="1">
    <location>
        <begin position="12"/>
        <end position="37"/>
    </location>
</feature>
<dbReference type="AlphaFoldDB" id="A0A221KD58"/>
<protein>
    <submittedName>
        <fullName evidence="2">Uncharacterized protein</fullName>
    </submittedName>
</protein>
<evidence type="ECO:0000313" key="3">
    <source>
        <dbReference type="Proteomes" id="UP000199729"/>
    </source>
</evidence>
<evidence type="ECO:0000256" key="1">
    <source>
        <dbReference type="SAM" id="Phobius"/>
    </source>
</evidence>
<keyword evidence="1" id="KW-0472">Membrane</keyword>
<name>A0A221KD58_VITFI</name>
<keyword evidence="3" id="KW-1185">Reference proteome</keyword>
<organism evidence="2 3">
    <name type="scientific">Vitreoscilla filiformis</name>
    <dbReference type="NCBI Taxonomy" id="63"/>
    <lineage>
        <taxon>Bacteria</taxon>
        <taxon>Pseudomonadati</taxon>
        <taxon>Pseudomonadota</taxon>
        <taxon>Betaproteobacteria</taxon>
        <taxon>Neisseriales</taxon>
        <taxon>Neisseriaceae</taxon>
        <taxon>Vitreoscilla</taxon>
    </lineage>
</organism>
<feature type="transmembrane region" description="Helical" evidence="1">
    <location>
        <begin position="80"/>
        <end position="101"/>
    </location>
</feature>
<accession>A0A221KD58</accession>
<proteinExistence type="predicted"/>
<sequence>MIPSADMGEQGGRVMLLLLSGVSLTLMGCLAGALLAWIPLSPTGQAPSLALWVLFPLFVLGGYVLAVMGARQAHWRGLTLGLGAVLLLLALSCAVGLLLQALGAWQPMAGSAALWYVLALAGVPGGVGVAAGERELVSE</sequence>